<protein>
    <submittedName>
        <fullName evidence="2">Uncharacterized protein</fullName>
    </submittedName>
</protein>
<dbReference type="Proteomes" id="UP001352852">
    <property type="component" value="Unassembled WGS sequence"/>
</dbReference>
<evidence type="ECO:0000313" key="3">
    <source>
        <dbReference type="Proteomes" id="UP001352852"/>
    </source>
</evidence>
<gene>
    <name evidence="2" type="ORF">CHARACLAT_029233</name>
</gene>
<feature type="signal peptide" evidence="1">
    <location>
        <begin position="1"/>
        <end position="23"/>
    </location>
</feature>
<sequence length="123" mass="14336">MQTKKLSILIFIYIFFHLTKKTGLQIHPTTNMQFTESKEEEKKLSSDTQPSSDVCFCYGSTSAGRKTLCAGWMEMKRWQMNGGDDNTYTCFYAKVERGRFGGRSLSCWYIQYFILQELGHKQK</sequence>
<proteinExistence type="predicted"/>
<reference evidence="2 3" key="1">
    <citation type="submission" date="2021-06" db="EMBL/GenBank/DDBJ databases">
        <authorList>
            <person name="Palmer J.M."/>
        </authorList>
    </citation>
    <scope>NUCLEOTIDE SEQUENCE [LARGE SCALE GENOMIC DNA]</scope>
    <source>
        <strain evidence="2 3">CL_MEX2019</strain>
        <tissue evidence="2">Muscle</tissue>
    </source>
</reference>
<accession>A0ABU7DDA9</accession>
<dbReference type="EMBL" id="JAHUTJ010020473">
    <property type="protein sequence ID" value="MED6272326.1"/>
    <property type="molecule type" value="Genomic_DNA"/>
</dbReference>
<keyword evidence="3" id="KW-1185">Reference proteome</keyword>
<comment type="caution">
    <text evidence="2">The sequence shown here is derived from an EMBL/GenBank/DDBJ whole genome shotgun (WGS) entry which is preliminary data.</text>
</comment>
<name>A0ABU7DDA9_9TELE</name>
<organism evidence="2 3">
    <name type="scientific">Characodon lateralis</name>
    <dbReference type="NCBI Taxonomy" id="208331"/>
    <lineage>
        <taxon>Eukaryota</taxon>
        <taxon>Metazoa</taxon>
        <taxon>Chordata</taxon>
        <taxon>Craniata</taxon>
        <taxon>Vertebrata</taxon>
        <taxon>Euteleostomi</taxon>
        <taxon>Actinopterygii</taxon>
        <taxon>Neopterygii</taxon>
        <taxon>Teleostei</taxon>
        <taxon>Neoteleostei</taxon>
        <taxon>Acanthomorphata</taxon>
        <taxon>Ovalentaria</taxon>
        <taxon>Atherinomorphae</taxon>
        <taxon>Cyprinodontiformes</taxon>
        <taxon>Goodeidae</taxon>
        <taxon>Characodon</taxon>
    </lineage>
</organism>
<keyword evidence="1" id="KW-0732">Signal</keyword>
<evidence type="ECO:0000313" key="2">
    <source>
        <dbReference type="EMBL" id="MED6272326.1"/>
    </source>
</evidence>
<evidence type="ECO:0000256" key="1">
    <source>
        <dbReference type="SAM" id="SignalP"/>
    </source>
</evidence>
<feature type="chain" id="PRO_5046709031" evidence="1">
    <location>
        <begin position="24"/>
        <end position="123"/>
    </location>
</feature>